<reference evidence="2 5" key="1">
    <citation type="submission" date="2015-09" db="EMBL/GenBank/DDBJ databases">
        <authorList>
            <consortium name="Pathogen Informatics"/>
        </authorList>
    </citation>
    <scope>NUCLEOTIDE SEQUENCE [LARGE SCALE GENOMIC DNA]</scope>
    <source>
        <strain evidence="2 5">2789STDY5608860</strain>
    </source>
</reference>
<dbReference type="Proteomes" id="UP000283501">
    <property type="component" value="Unassembled WGS sequence"/>
</dbReference>
<keyword evidence="1" id="KW-0175">Coiled coil</keyword>
<gene>
    <name evidence="4" type="ORF">DW703_11205</name>
    <name evidence="3" type="ORF">DXB99_09415</name>
    <name evidence="2" type="ORF">ERS852417_02195</name>
</gene>
<evidence type="ECO:0000313" key="6">
    <source>
        <dbReference type="Proteomes" id="UP000260758"/>
    </source>
</evidence>
<evidence type="ECO:0000313" key="7">
    <source>
        <dbReference type="Proteomes" id="UP000283501"/>
    </source>
</evidence>
<dbReference type="EMBL" id="QSKY01000017">
    <property type="protein sequence ID" value="RHF02402.1"/>
    <property type="molecule type" value="Genomic_DNA"/>
</dbReference>
<accession>A0A174ERB1</accession>
<dbReference type="EMBL" id="CYYW01000016">
    <property type="protein sequence ID" value="CUO39168.1"/>
    <property type="molecule type" value="Genomic_DNA"/>
</dbReference>
<proteinExistence type="predicted"/>
<organism evidence="2 5">
    <name type="scientific">Agathobacter rectalis</name>
    <dbReference type="NCBI Taxonomy" id="39491"/>
    <lineage>
        <taxon>Bacteria</taxon>
        <taxon>Bacillati</taxon>
        <taxon>Bacillota</taxon>
        <taxon>Clostridia</taxon>
        <taxon>Lachnospirales</taxon>
        <taxon>Lachnospiraceae</taxon>
        <taxon>Agathobacter</taxon>
    </lineage>
</organism>
<evidence type="ECO:0000313" key="3">
    <source>
        <dbReference type="EMBL" id="RGM71113.1"/>
    </source>
</evidence>
<reference evidence="6 7" key="2">
    <citation type="submission" date="2018-08" db="EMBL/GenBank/DDBJ databases">
        <title>A genome reference for cultivated species of the human gut microbiota.</title>
        <authorList>
            <person name="Zou Y."/>
            <person name="Xue W."/>
            <person name="Luo G."/>
        </authorList>
    </citation>
    <scope>NUCLEOTIDE SEQUENCE [LARGE SCALE GENOMIC DNA]</scope>
    <source>
        <strain evidence="4 7">AM26-2LB</strain>
        <strain evidence="3 6">OM07-13</strain>
    </source>
</reference>
<feature type="coiled-coil region" evidence="1">
    <location>
        <begin position="12"/>
        <end position="67"/>
    </location>
</feature>
<dbReference type="Proteomes" id="UP000095384">
    <property type="component" value="Unassembled WGS sequence"/>
</dbReference>
<dbReference type="EMBL" id="QSTP01000009">
    <property type="protein sequence ID" value="RGM71113.1"/>
    <property type="molecule type" value="Genomic_DNA"/>
</dbReference>
<dbReference type="AlphaFoldDB" id="A0A174ERB1"/>
<evidence type="ECO:0000313" key="4">
    <source>
        <dbReference type="EMBL" id="RHF02402.1"/>
    </source>
</evidence>
<evidence type="ECO:0000313" key="2">
    <source>
        <dbReference type="EMBL" id="CUO39168.1"/>
    </source>
</evidence>
<evidence type="ECO:0000313" key="5">
    <source>
        <dbReference type="Proteomes" id="UP000095384"/>
    </source>
</evidence>
<evidence type="ECO:0000256" key="1">
    <source>
        <dbReference type="SAM" id="Coils"/>
    </source>
</evidence>
<protein>
    <submittedName>
        <fullName evidence="2">Uncharacterized protein</fullName>
    </submittedName>
</protein>
<name>A0A174ERB1_9FIRM</name>
<sequence length="95" mass="10625">MSNVLQIDRNGIDEAVNDLQELINEINEVNISKSKQEGDEGMAYTAIQEVEKIIENVKTDLQGLIQATADFIVKINGNFEDTDQRCAEQIKGEVK</sequence>
<dbReference type="RefSeq" id="WP_015516866.1">
    <property type="nucleotide sequence ID" value="NZ_CYYW01000016.1"/>
</dbReference>
<dbReference type="Proteomes" id="UP000260758">
    <property type="component" value="Unassembled WGS sequence"/>
</dbReference>